<dbReference type="AlphaFoldDB" id="A0A918GW36"/>
<protein>
    <recommendedName>
        <fullName evidence="1">DUF6841 domain-containing protein</fullName>
    </recommendedName>
</protein>
<evidence type="ECO:0000259" key="1">
    <source>
        <dbReference type="Pfam" id="PF20795"/>
    </source>
</evidence>
<dbReference type="InterPro" id="IPR049219">
    <property type="entry name" value="DUF6841"/>
</dbReference>
<evidence type="ECO:0000313" key="2">
    <source>
        <dbReference type="EMBL" id="GGT13505.1"/>
    </source>
</evidence>
<gene>
    <name evidence="2" type="ORF">GCM10014713_02570</name>
</gene>
<name>A0A918GW36_9ACTN</name>
<reference evidence="2" key="1">
    <citation type="journal article" date="2014" name="Int. J. Syst. Evol. Microbiol.">
        <title>Complete genome sequence of Corynebacterium casei LMG S-19264T (=DSM 44701T), isolated from a smear-ripened cheese.</title>
        <authorList>
            <consortium name="US DOE Joint Genome Institute (JGI-PGF)"/>
            <person name="Walter F."/>
            <person name="Albersmeier A."/>
            <person name="Kalinowski J."/>
            <person name="Ruckert C."/>
        </authorList>
    </citation>
    <scope>NUCLEOTIDE SEQUENCE</scope>
    <source>
        <strain evidence="2">JCM 3172</strain>
    </source>
</reference>
<feature type="domain" description="DUF6841" evidence="1">
    <location>
        <begin position="7"/>
        <end position="38"/>
    </location>
</feature>
<proteinExistence type="predicted"/>
<accession>A0A918GW36</accession>
<keyword evidence="3" id="KW-1185">Reference proteome</keyword>
<evidence type="ECO:0000313" key="3">
    <source>
        <dbReference type="Proteomes" id="UP000619486"/>
    </source>
</evidence>
<dbReference type="Pfam" id="PF20795">
    <property type="entry name" value="DUF6841"/>
    <property type="match status" value="1"/>
</dbReference>
<dbReference type="RefSeq" id="WP_019890901.1">
    <property type="nucleotide sequence ID" value="NZ_BMQQ01000001.1"/>
</dbReference>
<dbReference type="EMBL" id="BMQQ01000001">
    <property type="protein sequence ID" value="GGT13505.1"/>
    <property type="molecule type" value="Genomic_DNA"/>
</dbReference>
<reference evidence="2" key="2">
    <citation type="submission" date="2020-09" db="EMBL/GenBank/DDBJ databases">
        <authorList>
            <person name="Sun Q."/>
            <person name="Ohkuma M."/>
        </authorList>
    </citation>
    <scope>NUCLEOTIDE SEQUENCE</scope>
    <source>
        <strain evidence="2">JCM 3172</strain>
    </source>
</reference>
<sequence>MADAPETWARQDRQGREFQRVRVLYLVARTDAGWRTVASMILAG</sequence>
<comment type="caution">
    <text evidence="2">The sequence shown here is derived from an EMBL/GenBank/DDBJ whole genome shotgun (WGS) entry which is preliminary data.</text>
</comment>
<organism evidence="2 3">
    <name type="scientific">Streptomyces purpureus</name>
    <dbReference type="NCBI Taxonomy" id="1951"/>
    <lineage>
        <taxon>Bacteria</taxon>
        <taxon>Bacillati</taxon>
        <taxon>Actinomycetota</taxon>
        <taxon>Actinomycetes</taxon>
        <taxon>Kitasatosporales</taxon>
        <taxon>Streptomycetaceae</taxon>
        <taxon>Streptomyces</taxon>
    </lineage>
</organism>
<dbReference type="Proteomes" id="UP000619486">
    <property type="component" value="Unassembled WGS sequence"/>
</dbReference>